<protein>
    <recommendedName>
        <fullName evidence="3">DUF4258 domain-containing protein</fullName>
    </recommendedName>
</protein>
<proteinExistence type="predicted"/>
<dbReference type="AlphaFoldDB" id="A0AAC9MX52"/>
<evidence type="ECO:0000313" key="2">
    <source>
        <dbReference type="Proteomes" id="UP000095210"/>
    </source>
</evidence>
<dbReference type="EMBL" id="CP014859">
    <property type="protein sequence ID" value="AOS61980.1"/>
    <property type="molecule type" value="Genomic_DNA"/>
</dbReference>
<gene>
    <name evidence="1" type="ORF">TL08_05775</name>
</gene>
<organism evidence="1 2">
    <name type="scientific">Actinoalloteichus hymeniacidonis</name>
    <dbReference type="NCBI Taxonomy" id="340345"/>
    <lineage>
        <taxon>Bacteria</taxon>
        <taxon>Bacillati</taxon>
        <taxon>Actinomycetota</taxon>
        <taxon>Actinomycetes</taxon>
        <taxon>Pseudonocardiales</taxon>
        <taxon>Pseudonocardiaceae</taxon>
        <taxon>Actinoalloteichus</taxon>
    </lineage>
</organism>
<sequence length="254" mass="27610">MSVAEVVERLRAAYILAGEARAACAVADRAIDDATEIFDAATRTSIWPQVPKIRGHGDAAAEDVRLAAAALTEAQRIMEGYCWNIAGHGLGAVAPLEAELRASSTDSSPTESPQTDAAGIEPTAQYAEWAAELEQTGADIDRTKVVRMIRLRDGRIAWLERGHPRKGLDHILEKQKRDAFEGTGVPREKIVELVFAAIEHGVVVGYSGRNRPVYEVVFDGETRRVAITIADDGGIIGAHPIPAKRKIRPNPHRR</sequence>
<dbReference type="KEGG" id="ahm:TL08_05775"/>
<evidence type="ECO:0000313" key="1">
    <source>
        <dbReference type="EMBL" id="AOS61980.1"/>
    </source>
</evidence>
<dbReference type="Proteomes" id="UP000095210">
    <property type="component" value="Chromosome"/>
</dbReference>
<evidence type="ECO:0008006" key="3">
    <source>
        <dbReference type="Google" id="ProtNLM"/>
    </source>
</evidence>
<accession>A0AAC9MX52</accession>
<dbReference type="RefSeq" id="WP_157420965.1">
    <property type="nucleotide sequence ID" value="NZ_CP014859.1"/>
</dbReference>
<keyword evidence="2" id="KW-1185">Reference proteome</keyword>
<reference evidence="2" key="1">
    <citation type="submission" date="2016-03" db="EMBL/GenBank/DDBJ databases">
        <title>Complete genome sequence of the type strain Actinoalloteichus hymeniacidonis DSM 45092.</title>
        <authorList>
            <person name="Schaffert L."/>
            <person name="Albersmeier A."/>
            <person name="Winkler A."/>
            <person name="Kalinowski J."/>
            <person name="Zotchev S."/>
            <person name="Ruckert C."/>
        </authorList>
    </citation>
    <scope>NUCLEOTIDE SEQUENCE [LARGE SCALE GENOMIC DNA]</scope>
    <source>
        <strain evidence="2">HPA177(T) (DSM 45092(T))</strain>
    </source>
</reference>
<name>A0AAC9MX52_9PSEU</name>